<gene>
    <name evidence="1" type="ORF">DEHRE_03255</name>
</gene>
<dbReference type="Proteomes" id="UP000018934">
    <property type="component" value="Chromosome"/>
</dbReference>
<name>A0ABM5P8Z6_DEHRP</name>
<sequence length="52" mass="5947">MLATALSRTNFIIEYLQAGFLDYLTEDQKLFILKMAQKKPPMSGFVSPKSYT</sequence>
<keyword evidence="2" id="KW-1185">Reference proteome</keyword>
<evidence type="ECO:0000313" key="1">
    <source>
        <dbReference type="EMBL" id="AHF11257.1"/>
    </source>
</evidence>
<dbReference type="RefSeq" id="WP_019225721.1">
    <property type="nucleotide sequence ID" value="NZ_CP007033.1"/>
</dbReference>
<evidence type="ECO:0000313" key="2">
    <source>
        <dbReference type="Proteomes" id="UP000018934"/>
    </source>
</evidence>
<reference evidence="1 2" key="1">
    <citation type="journal article" date="2013" name="Stand. Genomic Sci.">
        <title>Complete genome sequence of Dehalobacter restrictus PER-K23(T.).</title>
        <authorList>
            <person name="Kruse T."/>
            <person name="Maillard J."/>
            <person name="Goodwin L."/>
            <person name="Woyke T."/>
            <person name="Teshima H."/>
            <person name="Bruce D."/>
            <person name="Detter C."/>
            <person name="Tapia R."/>
            <person name="Han C."/>
            <person name="Huntemann M."/>
            <person name="Wei C.L."/>
            <person name="Han J."/>
            <person name="Chen A."/>
            <person name="Kyrpides N."/>
            <person name="Szeto E."/>
            <person name="Markowitz V."/>
            <person name="Ivanova N."/>
            <person name="Pagani I."/>
            <person name="Pati A."/>
            <person name="Pitluck S."/>
            <person name="Nolan M."/>
            <person name="Holliger C."/>
            <person name="Smidt H."/>
        </authorList>
    </citation>
    <scope>NUCLEOTIDE SEQUENCE [LARGE SCALE GENOMIC DNA]</scope>
    <source>
        <strain evidence="2">DSM 9455</strain>
    </source>
</reference>
<organism evidence="1 2">
    <name type="scientific">Dehalobacter restrictus (strain DSM 9455 / PER-K23)</name>
    <dbReference type="NCBI Taxonomy" id="871738"/>
    <lineage>
        <taxon>Bacteria</taxon>
        <taxon>Bacillati</taxon>
        <taxon>Bacillota</taxon>
        <taxon>Clostridia</taxon>
        <taxon>Eubacteriales</taxon>
        <taxon>Desulfitobacteriaceae</taxon>
        <taxon>Dehalobacter</taxon>
    </lineage>
</organism>
<accession>A0ABM5P8Z6</accession>
<protein>
    <submittedName>
        <fullName evidence="1">Uncharacterized protein</fullName>
    </submittedName>
</protein>
<dbReference type="EMBL" id="CP007033">
    <property type="protein sequence ID" value="AHF11257.1"/>
    <property type="molecule type" value="Genomic_DNA"/>
</dbReference>
<proteinExistence type="predicted"/>